<dbReference type="InterPro" id="IPR012349">
    <property type="entry name" value="Split_barrel_FMN-bd"/>
</dbReference>
<evidence type="ECO:0000259" key="1">
    <source>
        <dbReference type="Pfam" id="PF13883"/>
    </source>
</evidence>
<dbReference type="Pfam" id="PF13883">
    <property type="entry name" value="CREG_beta-barrel"/>
    <property type="match status" value="1"/>
</dbReference>
<dbReference type="PIRSF" id="PIRSF004633">
    <property type="entry name" value="UCP_PLP_oxd"/>
    <property type="match status" value="1"/>
</dbReference>
<sequence length="171" mass="18226">MPENTNTPKDPKSPIRATDAEARGLASDLMQSATFAALATLSAAGHPVQSRVAFALDTGGRPISLVSTLAQHTQAITARPQVSLLIGEPGDKGDPLTHPRLTLNGRAEILPNACPAHEEMAAQYLRRHPKAKLYIGFADFHFVRFQIDEAFLNGGFGKAYVLTPADLGLSA</sequence>
<dbReference type="EMBL" id="CP015230">
    <property type="protein sequence ID" value="ANP39632.1"/>
    <property type="molecule type" value="Genomic_DNA"/>
</dbReference>
<accession>A0A1B0ZZ77</accession>
<dbReference type="AlphaFoldDB" id="A0A1B0ZZ77"/>
<dbReference type="InterPro" id="IPR014419">
    <property type="entry name" value="HutZ"/>
</dbReference>
<dbReference type="PANTHER" id="PTHR13343:SF17">
    <property type="entry name" value="CELLULAR REPRESSOR OF E1A-STIMULATED GENES, ISOFORM A"/>
    <property type="match status" value="1"/>
</dbReference>
<feature type="domain" description="CREG-like beta-barrel" evidence="1">
    <location>
        <begin position="24"/>
        <end position="163"/>
    </location>
</feature>
<dbReference type="InterPro" id="IPR055343">
    <property type="entry name" value="CREG_beta-barrel"/>
</dbReference>
<dbReference type="Gene3D" id="2.30.110.10">
    <property type="entry name" value="Electron Transport, Fmn-binding Protein, Chain A"/>
    <property type="match status" value="1"/>
</dbReference>
<dbReference type="SUPFAM" id="SSF50475">
    <property type="entry name" value="FMN-binding split barrel"/>
    <property type="match status" value="1"/>
</dbReference>
<dbReference type="Proteomes" id="UP000013243">
    <property type="component" value="Chromosome"/>
</dbReference>
<protein>
    <submittedName>
        <fullName evidence="2">Pyridoxamine 5-phosphate oxidase</fullName>
    </submittedName>
</protein>
<dbReference type="GO" id="GO:0005737">
    <property type="term" value="C:cytoplasm"/>
    <property type="evidence" value="ECO:0007669"/>
    <property type="project" value="UniProtKB-ARBA"/>
</dbReference>
<evidence type="ECO:0000313" key="3">
    <source>
        <dbReference type="Proteomes" id="UP000013243"/>
    </source>
</evidence>
<gene>
    <name evidence="2" type="ORF">K529_002530</name>
</gene>
<dbReference type="PANTHER" id="PTHR13343">
    <property type="entry name" value="CREG1 PROTEIN"/>
    <property type="match status" value="1"/>
</dbReference>
<name>A0A1B0ZZ77_9RHOB</name>
<dbReference type="STRING" id="1265309.K529_002530"/>
<organism evidence="2 3">
    <name type="scientific">Tritonibacter mobilis F1926</name>
    <dbReference type="NCBI Taxonomy" id="1265309"/>
    <lineage>
        <taxon>Bacteria</taxon>
        <taxon>Pseudomonadati</taxon>
        <taxon>Pseudomonadota</taxon>
        <taxon>Alphaproteobacteria</taxon>
        <taxon>Rhodobacterales</taxon>
        <taxon>Paracoccaceae</taxon>
        <taxon>Tritonibacter</taxon>
    </lineage>
</organism>
<dbReference type="KEGG" id="rmb:K529_002530"/>
<reference evidence="2 3" key="1">
    <citation type="journal article" date="2016" name="ISME J.">
        <title>Global occurrence and heterogeneity of the Roseobacter-clade species Ruegeria mobilis.</title>
        <authorList>
            <person name="Sonnenschein E."/>
            <person name="Gram L."/>
        </authorList>
    </citation>
    <scope>NUCLEOTIDE SEQUENCE [LARGE SCALE GENOMIC DNA]</scope>
    <source>
        <strain evidence="2 3">F1926</strain>
    </source>
</reference>
<evidence type="ECO:0000313" key="2">
    <source>
        <dbReference type="EMBL" id="ANP39632.1"/>
    </source>
</evidence>
<dbReference type="OrthoDB" id="9814594at2"/>
<proteinExistence type="predicted"/>